<accession>A0A8A4TQD3</accession>
<dbReference type="RefSeq" id="WP_237381274.1">
    <property type="nucleotide sequence ID" value="NZ_CP071793.1"/>
</dbReference>
<evidence type="ECO:0000259" key="1">
    <source>
        <dbReference type="Pfam" id="PF07481"/>
    </source>
</evidence>
<name>A0A8A4TQD3_SULCO</name>
<dbReference type="InterPro" id="IPR011086">
    <property type="entry name" value="DUF1521"/>
</dbReference>
<dbReference type="AlphaFoldDB" id="A0A8A4TQD3"/>
<dbReference type="EMBL" id="CP071793">
    <property type="protein sequence ID" value="QTD51141.1"/>
    <property type="molecule type" value="Genomic_DNA"/>
</dbReference>
<proteinExistence type="predicted"/>
<evidence type="ECO:0000313" key="3">
    <source>
        <dbReference type="Proteomes" id="UP000663929"/>
    </source>
</evidence>
<dbReference type="InterPro" id="IPR018247">
    <property type="entry name" value="EF_Hand_1_Ca_BS"/>
</dbReference>
<feature type="domain" description="DUF1521" evidence="1">
    <location>
        <begin position="85"/>
        <end position="237"/>
    </location>
</feature>
<organism evidence="2 3">
    <name type="scientific">Sulfidibacter corallicola</name>
    <dbReference type="NCBI Taxonomy" id="2818388"/>
    <lineage>
        <taxon>Bacteria</taxon>
        <taxon>Pseudomonadati</taxon>
        <taxon>Acidobacteriota</taxon>
        <taxon>Holophagae</taxon>
        <taxon>Acanthopleuribacterales</taxon>
        <taxon>Acanthopleuribacteraceae</taxon>
        <taxon>Sulfidibacter</taxon>
    </lineage>
</organism>
<dbReference type="Proteomes" id="UP000663929">
    <property type="component" value="Chromosome"/>
</dbReference>
<protein>
    <submittedName>
        <fullName evidence="2">DUF1521 domain-containing protein</fullName>
    </submittedName>
</protein>
<reference evidence="2" key="1">
    <citation type="submission" date="2021-03" db="EMBL/GenBank/DDBJ databases">
        <title>Acanthopleuribacteraceae sp. M133.</title>
        <authorList>
            <person name="Wang G."/>
        </authorList>
    </citation>
    <scope>NUCLEOTIDE SEQUENCE</scope>
    <source>
        <strain evidence="2">M133</strain>
    </source>
</reference>
<keyword evidence="3" id="KW-1185">Reference proteome</keyword>
<sequence>MIDGVNNAGMTELGLIEGGEVDLETLLMTLRLERANLINEGVLDQAREMKTINNKLKGANEALAALRVAESKAATPDEATWTVDKSNNEITLDGYKISLDESSSAWTIEKLDDNGQPTGEKTRIWGDPHVDEDGDRKIDWDFKKDTTFVLDDGTKISVGTKQWGNSDYTTSDTLTITKGDQAVVVTGLTQNDSTPLNISDVTLDGRQLDADTTDGHVVYEGSGVNQWVTANGTDLGNNDRQMHFETEAVATAETYQHKQVELDQKTLDFLKANNVTIVDEDGDGNLTEADIKATIENVKGFMDSVNATSQMNMIRLQSLNNKYVQAYDEATNFVKKFAGSKDSIIRNY</sequence>
<evidence type="ECO:0000313" key="2">
    <source>
        <dbReference type="EMBL" id="QTD51141.1"/>
    </source>
</evidence>
<dbReference type="PROSITE" id="PS00018">
    <property type="entry name" value="EF_HAND_1"/>
    <property type="match status" value="1"/>
</dbReference>
<gene>
    <name evidence="2" type="ORF">J3U87_01620</name>
</gene>
<dbReference type="Pfam" id="PF07481">
    <property type="entry name" value="DUF1521"/>
    <property type="match status" value="1"/>
</dbReference>
<dbReference type="KEGG" id="scor:J3U87_01620"/>